<evidence type="ECO:0000256" key="2">
    <source>
        <dbReference type="ARBA" id="ARBA00022692"/>
    </source>
</evidence>
<keyword evidence="2 5" id="KW-0812">Transmembrane</keyword>
<gene>
    <name evidence="6" type="ORF">ABEG18_05115</name>
</gene>
<evidence type="ECO:0000256" key="4">
    <source>
        <dbReference type="ARBA" id="ARBA00023136"/>
    </source>
</evidence>
<accession>A0AAU7JIE2</accession>
<feature type="transmembrane region" description="Helical" evidence="5">
    <location>
        <begin position="101"/>
        <end position="121"/>
    </location>
</feature>
<organism evidence="6">
    <name type="scientific">Alsobacter sp. KACC 23698</name>
    <dbReference type="NCBI Taxonomy" id="3149229"/>
    <lineage>
        <taxon>Bacteria</taxon>
        <taxon>Pseudomonadati</taxon>
        <taxon>Pseudomonadota</taxon>
        <taxon>Alphaproteobacteria</taxon>
        <taxon>Hyphomicrobiales</taxon>
        <taxon>Alsobacteraceae</taxon>
        <taxon>Alsobacter</taxon>
    </lineage>
</organism>
<evidence type="ECO:0000256" key="1">
    <source>
        <dbReference type="ARBA" id="ARBA00004141"/>
    </source>
</evidence>
<evidence type="ECO:0000313" key="6">
    <source>
        <dbReference type="EMBL" id="XBO40162.1"/>
    </source>
</evidence>
<dbReference type="GO" id="GO:0016020">
    <property type="term" value="C:membrane"/>
    <property type="evidence" value="ECO:0007669"/>
    <property type="project" value="UniProtKB-SubCell"/>
</dbReference>
<dbReference type="SUPFAM" id="SSF144091">
    <property type="entry name" value="Rhomboid-like"/>
    <property type="match status" value="1"/>
</dbReference>
<protein>
    <submittedName>
        <fullName evidence="6">VanZ family protein</fullName>
    </submittedName>
</protein>
<feature type="transmembrane region" description="Helical" evidence="5">
    <location>
        <begin position="73"/>
        <end position="89"/>
    </location>
</feature>
<dbReference type="RefSeq" id="WP_406857017.1">
    <property type="nucleotide sequence ID" value="NZ_CP157484.1"/>
</dbReference>
<evidence type="ECO:0000256" key="3">
    <source>
        <dbReference type="ARBA" id="ARBA00022989"/>
    </source>
</evidence>
<name>A0AAU7JIE2_9HYPH</name>
<keyword evidence="4 5" id="KW-0472">Membrane</keyword>
<dbReference type="AlphaFoldDB" id="A0AAU7JIE2"/>
<dbReference type="NCBIfam" id="NF037970">
    <property type="entry name" value="vanZ_1"/>
    <property type="match status" value="1"/>
</dbReference>
<sequence length="138" mass="14532">MEVSQVWNALVRVGRRRALWVQVALIAILSVLSLLPGKERPHTGLPGAIEHVIAYCGTGLIVGVLALSQVRRLGWAAFLIALAGVLEFLQKFVPGRTSQAIDWIASSSGAIIGVGVAILLARWSPPAEPGLGQPAPGE</sequence>
<dbReference type="InterPro" id="IPR035952">
    <property type="entry name" value="Rhomboid-like_sf"/>
</dbReference>
<reference evidence="6" key="1">
    <citation type="submission" date="2024-05" db="EMBL/GenBank/DDBJ databases">
        <authorList>
            <person name="Kim S."/>
            <person name="Heo J."/>
            <person name="Choi H."/>
            <person name="Choi Y."/>
            <person name="Kwon S.-W."/>
            <person name="Kim Y."/>
        </authorList>
    </citation>
    <scope>NUCLEOTIDE SEQUENCE</scope>
    <source>
        <strain evidence="6">KACC 23698</strain>
    </source>
</reference>
<feature type="transmembrane region" description="Helical" evidence="5">
    <location>
        <begin position="48"/>
        <end position="67"/>
    </location>
</feature>
<feature type="transmembrane region" description="Helical" evidence="5">
    <location>
        <begin position="18"/>
        <end position="36"/>
    </location>
</feature>
<comment type="subcellular location">
    <subcellularLocation>
        <location evidence="1">Membrane</location>
        <topology evidence="1">Multi-pass membrane protein</topology>
    </subcellularLocation>
</comment>
<dbReference type="EMBL" id="CP157484">
    <property type="protein sequence ID" value="XBO40162.1"/>
    <property type="molecule type" value="Genomic_DNA"/>
</dbReference>
<evidence type="ECO:0000256" key="5">
    <source>
        <dbReference type="SAM" id="Phobius"/>
    </source>
</evidence>
<keyword evidence="3 5" id="KW-1133">Transmembrane helix</keyword>
<proteinExistence type="predicted"/>